<organism evidence="1 2">
    <name type="scientific">Pseudovibrio denitrificans</name>
    <dbReference type="NCBI Taxonomy" id="258256"/>
    <lineage>
        <taxon>Bacteria</taxon>
        <taxon>Pseudomonadati</taxon>
        <taxon>Pseudomonadota</taxon>
        <taxon>Alphaproteobacteria</taxon>
        <taxon>Hyphomicrobiales</taxon>
        <taxon>Stappiaceae</taxon>
        <taxon>Pseudovibrio</taxon>
    </lineage>
</organism>
<evidence type="ECO:0000313" key="2">
    <source>
        <dbReference type="Proteomes" id="UP000183371"/>
    </source>
</evidence>
<evidence type="ECO:0000313" key="1">
    <source>
        <dbReference type="EMBL" id="SFU14636.1"/>
    </source>
</evidence>
<proteinExistence type="predicted"/>
<keyword evidence="2" id="KW-1185">Reference proteome</keyword>
<protein>
    <submittedName>
        <fullName evidence="1">Uncharacterized protein</fullName>
    </submittedName>
</protein>
<dbReference type="AlphaFoldDB" id="A0A1I7DSQ9"/>
<dbReference type="EMBL" id="FPBD01000010">
    <property type="protein sequence ID" value="SFU14636.1"/>
    <property type="molecule type" value="Genomic_DNA"/>
</dbReference>
<sequence>MSDIAVRFEKEITLRGEEFSKRLEQKCQTMPKKSVKP</sequence>
<gene>
    <name evidence="1" type="ORF">SAMN05444141_11031</name>
</gene>
<name>A0A1I7DSQ9_9HYPH</name>
<accession>A0A1I7DSQ9</accession>
<reference evidence="2" key="1">
    <citation type="submission" date="2016-10" db="EMBL/GenBank/DDBJ databases">
        <authorList>
            <person name="Varghese N."/>
            <person name="Submissions S."/>
        </authorList>
    </citation>
    <scope>NUCLEOTIDE SEQUENCE [LARGE SCALE GENOMIC DNA]</scope>
    <source>
        <strain evidence="2">DSM 17465</strain>
    </source>
</reference>
<dbReference type="Proteomes" id="UP000183371">
    <property type="component" value="Unassembled WGS sequence"/>
</dbReference>